<dbReference type="Pfam" id="PF00155">
    <property type="entry name" value="Aminotran_1_2"/>
    <property type="match status" value="1"/>
</dbReference>
<evidence type="ECO:0000256" key="1">
    <source>
        <dbReference type="ARBA" id="ARBA00001933"/>
    </source>
</evidence>
<reference evidence="5" key="2">
    <citation type="submission" date="2020-09" db="EMBL/GenBank/DDBJ databases">
        <authorList>
            <person name="Sun Q."/>
            <person name="Zhou Y."/>
        </authorList>
    </citation>
    <scope>NUCLEOTIDE SEQUENCE</scope>
    <source>
        <strain evidence="5">CGMCC 1.15322</strain>
    </source>
</reference>
<dbReference type="RefSeq" id="WP_188707294.1">
    <property type="nucleotide sequence ID" value="NZ_BMIG01000003.1"/>
</dbReference>
<dbReference type="InterPro" id="IPR015424">
    <property type="entry name" value="PyrdxlP-dep_Trfase"/>
</dbReference>
<dbReference type="Gene3D" id="3.40.640.10">
    <property type="entry name" value="Type I PLP-dependent aspartate aminotransferase-like (Major domain)"/>
    <property type="match status" value="1"/>
</dbReference>
<evidence type="ECO:0000313" key="6">
    <source>
        <dbReference type="Proteomes" id="UP000620596"/>
    </source>
</evidence>
<sequence length="425" mass="46039">MQLEILDIVPVRTVTKSTINPGLSAHLRQRIAREFTPRWQKQWGGKFVLHGKTAGSDSVRLDGNDYLSVTGHPDIVGAQVAALRHDREFVIQSGVFVHGEHPARSLEKSLANWVGKDDGFICQSGYAANVGLLQAIADAQTPVYLDTLAHTSLWEGAHAARAPAHPFRHNDPAHLERMLTRHGAGVVVVDSVYSTTGALCPLREMVEVAERHGCMILVDESHSLGTHGPGGAGLCAELGLTDRVHFITASLAKAFAGRGGFFTAPADLRYYILSSSYPNIFSSCLLPYEIAGLNATLAVIGQRDEQRHRLRAHTLRLRASLSDLGYPIHQGTEQIISLEAGTEPDTMVLRDHLEDRGVFGAVFCAPATSRNRAMVRLTLHAALTDAELGHVEAVAREVAPLVKPWDWPIARRARAAGSSGNQLAG</sequence>
<reference evidence="5" key="1">
    <citation type="journal article" date="2014" name="Int. J. Syst. Evol. Microbiol.">
        <title>Complete genome sequence of Corynebacterium casei LMG S-19264T (=DSM 44701T), isolated from a smear-ripened cheese.</title>
        <authorList>
            <consortium name="US DOE Joint Genome Institute (JGI-PGF)"/>
            <person name="Walter F."/>
            <person name="Albersmeier A."/>
            <person name="Kalinowski J."/>
            <person name="Ruckert C."/>
        </authorList>
    </citation>
    <scope>NUCLEOTIDE SEQUENCE</scope>
    <source>
        <strain evidence="5">CGMCC 1.15322</strain>
    </source>
</reference>
<keyword evidence="6" id="KW-1185">Reference proteome</keyword>
<accession>A0A916SDB9</accession>
<protein>
    <submittedName>
        <fullName evidence="5">CAI-1 autoinducer synthase</fullName>
    </submittedName>
</protein>
<organism evidence="5 6">
    <name type="scientific">Polaromonas eurypsychrophila</name>
    <dbReference type="NCBI Taxonomy" id="1614635"/>
    <lineage>
        <taxon>Bacteria</taxon>
        <taxon>Pseudomonadati</taxon>
        <taxon>Pseudomonadota</taxon>
        <taxon>Betaproteobacteria</taxon>
        <taxon>Burkholderiales</taxon>
        <taxon>Comamonadaceae</taxon>
        <taxon>Polaromonas</taxon>
    </lineage>
</organism>
<dbReference type="AlphaFoldDB" id="A0A916SDB9"/>
<dbReference type="NCBIfam" id="NF005526">
    <property type="entry name" value="PRK07179.1"/>
    <property type="match status" value="1"/>
</dbReference>
<dbReference type="InterPro" id="IPR015422">
    <property type="entry name" value="PyrdxlP-dep_Trfase_small"/>
</dbReference>
<keyword evidence="3" id="KW-0663">Pyridoxal phosphate</keyword>
<dbReference type="GO" id="GO:0008710">
    <property type="term" value="F:8-amino-7-oxononanoate synthase activity"/>
    <property type="evidence" value="ECO:0007669"/>
    <property type="project" value="TreeGrafter"/>
</dbReference>
<comment type="cofactor">
    <cofactor evidence="1">
        <name>pyridoxal 5'-phosphate</name>
        <dbReference type="ChEBI" id="CHEBI:597326"/>
    </cofactor>
</comment>
<dbReference type="PANTHER" id="PTHR13693:SF100">
    <property type="entry name" value="8-AMINO-7-OXONONANOATE SYNTHASE"/>
    <property type="match status" value="1"/>
</dbReference>
<dbReference type="EMBL" id="BMIG01000003">
    <property type="protein sequence ID" value="GGA91444.1"/>
    <property type="molecule type" value="Genomic_DNA"/>
</dbReference>
<keyword evidence="2" id="KW-0808">Transferase</keyword>
<dbReference type="InterPro" id="IPR050087">
    <property type="entry name" value="AON_synthase_class-II"/>
</dbReference>
<dbReference type="InterPro" id="IPR004839">
    <property type="entry name" value="Aminotransferase_I/II_large"/>
</dbReference>
<dbReference type="Gene3D" id="3.90.1150.10">
    <property type="entry name" value="Aspartate Aminotransferase, domain 1"/>
    <property type="match status" value="1"/>
</dbReference>
<feature type="domain" description="Aminotransferase class I/classII large" evidence="4">
    <location>
        <begin position="59"/>
        <end position="390"/>
    </location>
</feature>
<dbReference type="InterPro" id="IPR015421">
    <property type="entry name" value="PyrdxlP-dep_Trfase_major"/>
</dbReference>
<dbReference type="SUPFAM" id="SSF53383">
    <property type="entry name" value="PLP-dependent transferases"/>
    <property type="match status" value="1"/>
</dbReference>
<dbReference type="PANTHER" id="PTHR13693">
    <property type="entry name" value="CLASS II AMINOTRANSFERASE/8-AMINO-7-OXONONANOATE SYNTHASE"/>
    <property type="match status" value="1"/>
</dbReference>
<evidence type="ECO:0000256" key="3">
    <source>
        <dbReference type="ARBA" id="ARBA00022898"/>
    </source>
</evidence>
<evidence type="ECO:0000259" key="4">
    <source>
        <dbReference type="Pfam" id="PF00155"/>
    </source>
</evidence>
<comment type="caution">
    <text evidence="5">The sequence shown here is derived from an EMBL/GenBank/DDBJ whole genome shotgun (WGS) entry which is preliminary data.</text>
</comment>
<evidence type="ECO:0000313" key="5">
    <source>
        <dbReference type="EMBL" id="GGA91444.1"/>
    </source>
</evidence>
<proteinExistence type="predicted"/>
<dbReference type="GO" id="GO:0009102">
    <property type="term" value="P:biotin biosynthetic process"/>
    <property type="evidence" value="ECO:0007669"/>
    <property type="project" value="TreeGrafter"/>
</dbReference>
<gene>
    <name evidence="5" type="primary">cqsA</name>
    <name evidence="5" type="ORF">GCM10011496_10430</name>
</gene>
<dbReference type="GO" id="GO:0030170">
    <property type="term" value="F:pyridoxal phosphate binding"/>
    <property type="evidence" value="ECO:0007669"/>
    <property type="project" value="InterPro"/>
</dbReference>
<name>A0A916SDB9_9BURK</name>
<evidence type="ECO:0000256" key="2">
    <source>
        <dbReference type="ARBA" id="ARBA00022679"/>
    </source>
</evidence>
<dbReference type="Proteomes" id="UP000620596">
    <property type="component" value="Unassembled WGS sequence"/>
</dbReference>